<feature type="domain" description="Retrotransposon gag" evidence="2">
    <location>
        <begin position="154"/>
        <end position="234"/>
    </location>
</feature>
<accession>A0A1A9VDC5</accession>
<name>A0A1A9VDC5_GLOAU</name>
<protein>
    <submittedName>
        <fullName evidence="3">Retrotrans_gag domain-containing protein</fullName>
    </submittedName>
</protein>
<evidence type="ECO:0000313" key="3">
    <source>
        <dbReference type="EnsemblMetazoa" id="GAUT033656-PA"/>
    </source>
</evidence>
<keyword evidence="4" id="KW-1185">Reference proteome</keyword>
<evidence type="ECO:0000259" key="2">
    <source>
        <dbReference type="Pfam" id="PF03732"/>
    </source>
</evidence>
<evidence type="ECO:0000256" key="1">
    <source>
        <dbReference type="SAM" id="MobiDB-lite"/>
    </source>
</evidence>
<feature type="region of interest" description="Disordered" evidence="1">
    <location>
        <begin position="268"/>
        <end position="294"/>
    </location>
</feature>
<dbReference type="InterPro" id="IPR005162">
    <property type="entry name" value="Retrotrans_gag_dom"/>
</dbReference>
<reference evidence="3" key="1">
    <citation type="submission" date="2020-05" db="UniProtKB">
        <authorList>
            <consortium name="EnsemblMetazoa"/>
        </authorList>
    </citation>
    <scope>IDENTIFICATION</scope>
    <source>
        <strain evidence="3">TTRI</strain>
    </source>
</reference>
<dbReference type="VEuPathDB" id="VectorBase:GAUT033656"/>
<proteinExistence type="predicted"/>
<organism evidence="3 4">
    <name type="scientific">Glossina austeni</name>
    <name type="common">Savannah tsetse fly</name>
    <dbReference type="NCBI Taxonomy" id="7395"/>
    <lineage>
        <taxon>Eukaryota</taxon>
        <taxon>Metazoa</taxon>
        <taxon>Ecdysozoa</taxon>
        <taxon>Arthropoda</taxon>
        <taxon>Hexapoda</taxon>
        <taxon>Insecta</taxon>
        <taxon>Pterygota</taxon>
        <taxon>Neoptera</taxon>
        <taxon>Endopterygota</taxon>
        <taxon>Diptera</taxon>
        <taxon>Brachycera</taxon>
        <taxon>Muscomorpha</taxon>
        <taxon>Hippoboscoidea</taxon>
        <taxon>Glossinidae</taxon>
        <taxon>Glossina</taxon>
    </lineage>
</organism>
<feature type="compositionally biased region" description="Low complexity" evidence="1">
    <location>
        <begin position="73"/>
        <end position="83"/>
    </location>
</feature>
<dbReference type="STRING" id="7395.A0A1A9VDC5"/>
<sequence length="345" mass="39419">MTSPLPVTWVNSLRRDELQVCLGEFDLDITASHARAGADGIPIDEKLSPHPPANIATLHVPVTIKGPDNQGPSATQSATASTTNGTQETIQLAAPIGGAHQILPTMIDARPAIEVFSRWGLNLTGHREPHAYVERVEELAYSVDKDHLPATMVAMLRYQALTWYRSNNQCWISWEKYRTDFTRFFLPPRHLDRLEDDIRQRTQRPREKFQDYILVLQDMMRHTLMSEGQQLDRIYMNAQPEYLWYTRRRDFHRLAELMELANDLEAIPMGNTSRENPRAANREPQAGAQRHLQQQQLILQQNQQNRNYSIVNQCNHPALPKQQALRYHNEMAAPCSAQATGSALS</sequence>
<dbReference type="AlphaFoldDB" id="A0A1A9VDC5"/>
<feature type="region of interest" description="Disordered" evidence="1">
    <location>
        <begin position="64"/>
        <end position="86"/>
    </location>
</feature>
<evidence type="ECO:0000313" key="4">
    <source>
        <dbReference type="Proteomes" id="UP000078200"/>
    </source>
</evidence>
<dbReference type="Proteomes" id="UP000078200">
    <property type="component" value="Unassembled WGS sequence"/>
</dbReference>
<dbReference type="EnsemblMetazoa" id="GAUT033656-RA">
    <property type="protein sequence ID" value="GAUT033656-PA"/>
    <property type="gene ID" value="GAUT033656"/>
</dbReference>
<dbReference type="Pfam" id="PF03732">
    <property type="entry name" value="Retrotrans_gag"/>
    <property type="match status" value="1"/>
</dbReference>